<comment type="subcellular location">
    <subcellularLocation>
        <location evidence="1">Nucleus</location>
    </subcellularLocation>
</comment>
<name>A0A9D4NSH2_DERFA</name>
<dbReference type="GO" id="GO:0046982">
    <property type="term" value="F:protein heterodimerization activity"/>
    <property type="evidence" value="ECO:0007669"/>
    <property type="project" value="InterPro"/>
</dbReference>
<dbReference type="Gene3D" id="1.10.20.10">
    <property type="entry name" value="Histone, subunit A"/>
    <property type="match status" value="1"/>
</dbReference>
<dbReference type="InterPro" id="IPR055355">
    <property type="entry name" value="ZP-C"/>
</dbReference>
<reference evidence="8" key="1">
    <citation type="submission" date="2020-06" db="EMBL/GenBank/DDBJ databases">
        <authorList>
            <person name="Ji K."/>
            <person name="Li J."/>
        </authorList>
    </citation>
    <scope>NUCLEOTIDE SEQUENCE</scope>
    <source>
        <strain evidence="8">JKM2019</strain>
        <tissue evidence="8">Whole body</tissue>
    </source>
</reference>
<dbReference type="Pfam" id="PF10406">
    <property type="entry name" value="TAF8_C"/>
    <property type="match status" value="1"/>
</dbReference>
<dbReference type="InterPro" id="IPR019473">
    <property type="entry name" value="TFIID_su8_C"/>
</dbReference>
<dbReference type="PANTHER" id="PTHR46560:SF1">
    <property type="entry name" value="MINIATURE"/>
    <property type="match status" value="1"/>
</dbReference>
<dbReference type="GO" id="GO:0005634">
    <property type="term" value="C:nucleus"/>
    <property type="evidence" value="ECO:0007669"/>
    <property type="project" value="UniProtKB-SubCell"/>
</dbReference>
<evidence type="ECO:0000256" key="1">
    <source>
        <dbReference type="ARBA" id="ARBA00004123"/>
    </source>
</evidence>
<evidence type="ECO:0000259" key="7">
    <source>
        <dbReference type="PROSITE" id="PS51034"/>
    </source>
</evidence>
<dbReference type="CDD" id="cd22918">
    <property type="entry name" value="HFD_TAF8"/>
    <property type="match status" value="1"/>
</dbReference>
<dbReference type="PANTHER" id="PTHR46560">
    <property type="entry name" value="CYPHER, ISOFORM B"/>
    <property type="match status" value="1"/>
</dbReference>
<proteinExistence type="predicted"/>
<feature type="domain" description="ZP" evidence="7">
    <location>
        <begin position="350"/>
        <end position="598"/>
    </location>
</feature>
<evidence type="ECO:0000313" key="8">
    <source>
        <dbReference type="EMBL" id="KAH7637398.1"/>
    </source>
</evidence>
<sequence>MESSTYPSTTAISARRKVLFAVIAATCQEVGFHSADNYVLDVLMQMFQSFLSELSYTAKCFTEHSGRSEPLAGDIYMALVEMGFNVPSLCQYAQRSNRIMIPNPSYMPKQQPPKILQTGKRRQHPSYIPDYLPPFPDSHSYIGTPTFKQPITDYETLREKSSMQKRDVERALTRFMARTSTSNSYSLFTDKQSHLFPLIGIKMNNVPYLSALLPKDRIWNAQDNQFQSILTANKKSSTLIPATSTLNTTTTTTTGAVDDAIKLNESIDSKDDPLNPNNNNNSVDVIENPFLLPPKIVICQNDYYDDLLANVVGAGSNVGDGDDMTNGQMNNNGNNMMIPSSTKLDSLDVICGKEYMTVRAEFNGQFNGIIFSKGTYGQSKCVYVKPHSGLTHATFNVRYDECGTKPDLQGKYFENTIVIQYGTDIIEAYDEAKRLRCEWFEAYEKPATFRPAIPVADLDIIEMNFQGDEIDCWMSIQEGKGPWSNEINRIVTVGQPLTIVVAINDKKNQFDMKVKSCFAHDGIKAPIYLIDEDGCILRSKMIAPFQKIRGLKGKASLIAYAQFLAFKFPDSVDVQIQCTVEVCRHGCIDTCNDGISSNPQQQQPRQKQDHHRNDFHKENNRFQIENVTSHRFVMDNKDDLLESADTNKEPVSTNVHLPADIINDNKNVQPVHLIDDDDENGKRNYLDIIADYLHNVDANKDKIIHNDYQVETIMESTPNPIISSHNNHQHQQPRHPTPKPMIDIPKKKIIRPPAPQKPYPIPMRNMNLGEPVAQVMTIPLSPIYSMPMPLTMGPLTPPIHQQHPSKSNGFGSLLLNPFNSLKLFGNGNNNNGGGGGGGNKKYIPQILSNYFQQKRQQPSLPSTSMMMNIPNDNFELLLNSAIPSSPPSHSSNGGRLYRSRRYINDNQGEIGLKKGFQVVTTLDLSFAPNISQDMMPVFEGKPEAVVYGLCFSSTYFIYALATAISFLFSAIFVSIFIVCKLERIKVAKKNIGC</sequence>
<dbReference type="Proteomes" id="UP000828236">
    <property type="component" value="Unassembled WGS sequence"/>
</dbReference>
<feature type="transmembrane region" description="Helical" evidence="6">
    <location>
        <begin position="955"/>
        <end position="979"/>
    </location>
</feature>
<dbReference type="PROSITE" id="PS51034">
    <property type="entry name" value="ZP_2"/>
    <property type="match status" value="1"/>
</dbReference>
<dbReference type="InterPro" id="IPR009072">
    <property type="entry name" value="Histone-fold"/>
</dbReference>
<dbReference type="CDD" id="cd08049">
    <property type="entry name" value="TAF8"/>
    <property type="match status" value="1"/>
</dbReference>
<keyword evidence="6" id="KW-0812">Transmembrane</keyword>
<dbReference type="InterPro" id="IPR006565">
    <property type="entry name" value="BTP"/>
</dbReference>
<reference evidence="8" key="2">
    <citation type="journal article" date="2021" name="World Allergy Organ. J.">
        <title>Chromosome-level assembly of Dermatophagoides farinae genome and transcriptome reveals two novel allergens Der f 37 and Der f 39.</title>
        <authorList>
            <person name="Chen J."/>
            <person name="Cai Z."/>
            <person name="Fan D."/>
            <person name="Hu J."/>
            <person name="Hou Y."/>
            <person name="He Y."/>
            <person name="Zhang Z."/>
            <person name="Zhao Z."/>
            <person name="Gao P."/>
            <person name="Hu W."/>
            <person name="Sun J."/>
            <person name="Li J."/>
            <person name="Ji K."/>
        </authorList>
    </citation>
    <scope>NUCLEOTIDE SEQUENCE</scope>
    <source>
        <strain evidence="8">JKM2019</strain>
    </source>
</reference>
<dbReference type="EMBL" id="SDOV01000009">
    <property type="protein sequence ID" value="KAH7637398.1"/>
    <property type="molecule type" value="Genomic_DNA"/>
</dbReference>
<evidence type="ECO:0000256" key="5">
    <source>
        <dbReference type="SAM" id="MobiDB-lite"/>
    </source>
</evidence>
<organism evidence="8">
    <name type="scientific">Dermatophagoides farinae</name>
    <name type="common">American house dust mite</name>
    <dbReference type="NCBI Taxonomy" id="6954"/>
    <lineage>
        <taxon>Eukaryota</taxon>
        <taxon>Metazoa</taxon>
        <taxon>Ecdysozoa</taxon>
        <taxon>Arthropoda</taxon>
        <taxon>Chelicerata</taxon>
        <taxon>Arachnida</taxon>
        <taxon>Acari</taxon>
        <taxon>Acariformes</taxon>
        <taxon>Sarcoptiformes</taxon>
        <taxon>Astigmata</taxon>
        <taxon>Psoroptidia</taxon>
        <taxon>Analgoidea</taxon>
        <taxon>Pyroglyphidae</taxon>
        <taxon>Dermatophagoidinae</taxon>
        <taxon>Dermatophagoides</taxon>
    </lineage>
</organism>
<evidence type="ECO:0000256" key="6">
    <source>
        <dbReference type="SAM" id="Phobius"/>
    </source>
</evidence>
<keyword evidence="6" id="KW-0472">Membrane</keyword>
<dbReference type="Pfam" id="PF07524">
    <property type="entry name" value="Bromo_TP"/>
    <property type="match status" value="1"/>
</dbReference>
<gene>
    <name evidence="8" type="ORF">HUG17_7604</name>
</gene>
<feature type="region of interest" description="Disordered" evidence="5">
    <location>
        <begin position="725"/>
        <end position="744"/>
    </location>
</feature>
<evidence type="ECO:0000256" key="2">
    <source>
        <dbReference type="ARBA" id="ARBA00023015"/>
    </source>
</evidence>
<dbReference type="AlphaFoldDB" id="A0A9D4NSH2"/>
<dbReference type="InterPro" id="IPR056953">
    <property type="entry name" value="CUT_N"/>
</dbReference>
<keyword evidence="4" id="KW-0539">Nucleus</keyword>
<keyword evidence="2" id="KW-0805">Transcription regulation</keyword>
<dbReference type="Pfam" id="PF00100">
    <property type="entry name" value="Zona_pellucida"/>
    <property type="match status" value="1"/>
</dbReference>
<dbReference type="Pfam" id="PF25057">
    <property type="entry name" value="CUT_N"/>
    <property type="match status" value="1"/>
</dbReference>
<evidence type="ECO:0000256" key="3">
    <source>
        <dbReference type="ARBA" id="ARBA00023163"/>
    </source>
</evidence>
<accession>A0A9D4NSH2</accession>
<dbReference type="InterPro" id="IPR001507">
    <property type="entry name" value="ZP_dom"/>
</dbReference>
<protein>
    <submittedName>
        <fullName evidence="8">Zona pellucida-like domain containing protein 7</fullName>
    </submittedName>
</protein>
<comment type="caution">
    <text evidence="8">The sequence shown here is derived from an EMBL/GenBank/DDBJ whole genome shotgun (WGS) entry which is preliminary data.</text>
</comment>
<dbReference type="SMART" id="SM00576">
    <property type="entry name" value="BTP"/>
    <property type="match status" value="1"/>
</dbReference>
<keyword evidence="6" id="KW-1133">Transmembrane helix</keyword>
<dbReference type="SMART" id="SM00241">
    <property type="entry name" value="ZP"/>
    <property type="match status" value="1"/>
</dbReference>
<feature type="compositionally biased region" description="Basic residues" evidence="5">
    <location>
        <begin position="727"/>
        <end position="737"/>
    </location>
</feature>
<evidence type="ECO:0000256" key="4">
    <source>
        <dbReference type="ARBA" id="ARBA00023242"/>
    </source>
</evidence>
<keyword evidence="3" id="KW-0804">Transcription</keyword>